<dbReference type="SUPFAM" id="SSF48452">
    <property type="entry name" value="TPR-like"/>
    <property type="match status" value="3"/>
</dbReference>
<accession>A0A5N5QXS7</accession>
<keyword evidence="3" id="KW-0677">Repeat</keyword>
<dbReference type="OrthoDB" id="440128at2759"/>
<evidence type="ECO:0000256" key="6">
    <source>
        <dbReference type="PIRSR" id="PIRSR605301-1"/>
    </source>
</evidence>
<dbReference type="GO" id="GO:0000244">
    <property type="term" value="P:spliceosomal tri-snRNP complex assembly"/>
    <property type="evidence" value="ECO:0007669"/>
    <property type="project" value="TreeGrafter"/>
</dbReference>
<dbReference type="Gene3D" id="1.25.40.10">
    <property type="entry name" value="Tetratricopeptide repeat domain"/>
    <property type="match status" value="4"/>
</dbReference>
<sequence>MPAGSNKPNRLAFLTQAAPASYVAGLGRGASGFTTRSDIGPAREGPSAEVIAEAQARRGEEVEIDPESLQDPDNETGLFAGTVYEADDEEADRIYEAVDNKMDERRRARREAREKQEQDEFRASRPKLQAQFADLKRGLASVSDAEWESLPEVGNLTGKKRKRDPRMYAVPDSILVGDRDKLDYENSLDARQQESGGFLSEAGDGGGTLTNLVAIGQARDKVLGLKLDQIAGSSSTVDPKGYLTDLNSIIQKTEAEIGDIKRARMLFDSLVKSNPKHAPGWIAAACVEEHAGRMVAARKLIRMGTENCPKSEDVWLEAARLHQNADAKIILANAVEHVPQSVKIWLAAAELESDPKAKKIVMRRAVTHIPNSVRLWKENVNLEDSPNEARILLARATELIPSSVELWLALARLETPERAKKVINQARKKVPTSHEIWIAAGRLIEEQARLDLNEDGTDKTEAQRASELEKVDQTLLLAVPQLRKHGAMLTRDQWLAEAEKCETEGSSRTAEAIVKATVAMEVEEEDRYDTWVADADSALSRGKVVVARSILAYALRVLPDRKELWRKAADLEKAHGDRASLDAILSQAVKFCPQAEVLWLMSAKEKWLAGDVMAARRTLEQAFVANPESEAIWLAAVKLEAENGEMAVARELLIRARTVADTERIWMKCAVFERQQGQHAQALETLAAALQKYPNFDKLYMIKAQIYQDLGQIADARVTYTKALKACPRSITLWTLASRLEEHDNKAIKARSLLEKARLVNPKEEVLWAEAVGVEERSTGAAQAKAVLARGLQECPASGLLWSLAIWLEPRATRKARSVDALKKSSDDPIIICTVARLFWAEGKIEKARQWFQRAIATDKDRGETWAWWLKFERQHGTVASPGKTLRAISDLLCEQEHQQAVIDGCATAEPRHSQAWQVVAKDMRNTGKGPKEILELVAAGLPPRGCRLSTPVMPPNEPNTNASGTPLYLCQPFVRAALVTGKFKTIVALPRQWVAVNIFDFYQNLNLFCAVIAEVCSIQTCTSMSAGPNLLYEWTDRNRRGVSLPAATYTDYVMTWVQNCLDDETTFPTRAGTEFPPAASSSFAACCKAIFVQLFRVFAHIYHAHFTDLLHLHSEGHFNSLFAHFLVFGQQYRLLDVKDIVGDRGKEVGVGVLWEKWRAMGILDV</sequence>
<dbReference type="InterPro" id="IPR003107">
    <property type="entry name" value="HAT"/>
</dbReference>
<dbReference type="InterPro" id="IPR045075">
    <property type="entry name" value="Syf1-like"/>
</dbReference>
<dbReference type="PANTHER" id="PTHR11246">
    <property type="entry name" value="PRE-MRNA SPLICING FACTOR"/>
    <property type="match status" value="1"/>
</dbReference>
<dbReference type="AlphaFoldDB" id="A0A5N5QXS7"/>
<keyword evidence="10" id="KW-1185">Reference proteome</keyword>
<dbReference type="InterPro" id="IPR036703">
    <property type="entry name" value="MOB_kinase_act_sf"/>
</dbReference>
<dbReference type="GO" id="GO:0046540">
    <property type="term" value="C:U4/U6 x U5 tri-snRNP complex"/>
    <property type="evidence" value="ECO:0007669"/>
    <property type="project" value="TreeGrafter"/>
</dbReference>
<evidence type="ECO:0000256" key="2">
    <source>
        <dbReference type="ARBA" id="ARBA00022664"/>
    </source>
</evidence>
<gene>
    <name evidence="9" type="ORF">CTheo_172</name>
</gene>
<dbReference type="Pfam" id="PF06424">
    <property type="entry name" value="PRP1_N"/>
    <property type="match status" value="1"/>
</dbReference>
<feature type="binding site" evidence="6">
    <location>
        <position position="1022"/>
    </location>
    <ligand>
        <name>Zn(2+)</name>
        <dbReference type="ChEBI" id="CHEBI:29105"/>
    </ligand>
</feature>
<feature type="binding site" evidence="6">
    <location>
        <position position="1106"/>
    </location>
    <ligand>
        <name>Zn(2+)</name>
        <dbReference type="ChEBI" id="CHEBI:29105"/>
    </ligand>
</feature>
<keyword evidence="6" id="KW-0479">Metal-binding</keyword>
<evidence type="ECO:0000256" key="3">
    <source>
        <dbReference type="ARBA" id="ARBA00022737"/>
    </source>
</evidence>
<dbReference type="SMART" id="SM00386">
    <property type="entry name" value="HAT"/>
    <property type="match status" value="12"/>
</dbReference>
<keyword evidence="6" id="KW-0862">Zinc</keyword>
<feature type="domain" description="PRP1 splicing factor N-terminal" evidence="8">
    <location>
        <begin position="18"/>
        <end position="159"/>
    </location>
</feature>
<keyword evidence="4" id="KW-0508">mRNA splicing</keyword>
<evidence type="ECO:0000256" key="7">
    <source>
        <dbReference type="SAM" id="MobiDB-lite"/>
    </source>
</evidence>
<feature type="binding site" evidence="6">
    <location>
        <position position="1017"/>
    </location>
    <ligand>
        <name>Zn(2+)</name>
        <dbReference type="ChEBI" id="CHEBI:29105"/>
    </ligand>
</feature>
<dbReference type="InterPro" id="IPR005301">
    <property type="entry name" value="MOB_kinase_act_fam"/>
</dbReference>
<evidence type="ECO:0000313" key="9">
    <source>
        <dbReference type="EMBL" id="KAB5596535.1"/>
    </source>
</evidence>
<reference evidence="9 10" key="1">
    <citation type="journal article" date="2019" name="Fungal Biol. Biotechnol.">
        <title>Draft genome sequence of fastidious pathogen Ceratobasidium theobromae, which causes vascular-streak dieback in Theobroma cacao.</title>
        <authorList>
            <person name="Ali S.S."/>
            <person name="Asman A."/>
            <person name="Shao J."/>
            <person name="Firmansyah A.P."/>
            <person name="Susilo A.W."/>
            <person name="Rosmana A."/>
            <person name="McMahon P."/>
            <person name="Junaid M."/>
            <person name="Guest D."/>
            <person name="Kheng T.Y."/>
            <person name="Meinhardt L.W."/>
            <person name="Bailey B.A."/>
        </authorList>
    </citation>
    <scope>NUCLEOTIDE SEQUENCE [LARGE SCALE GENOMIC DNA]</scope>
    <source>
        <strain evidence="9 10">CT2</strain>
    </source>
</reference>
<dbReference type="InterPro" id="IPR019734">
    <property type="entry name" value="TPR_rpt"/>
</dbReference>
<dbReference type="GO" id="GO:0071013">
    <property type="term" value="C:catalytic step 2 spliceosome"/>
    <property type="evidence" value="ECO:0007669"/>
    <property type="project" value="TreeGrafter"/>
</dbReference>
<evidence type="ECO:0000256" key="4">
    <source>
        <dbReference type="ARBA" id="ARBA00023187"/>
    </source>
</evidence>
<keyword evidence="5" id="KW-0539">Nucleus</keyword>
<organism evidence="9 10">
    <name type="scientific">Ceratobasidium theobromae</name>
    <dbReference type="NCBI Taxonomy" id="1582974"/>
    <lineage>
        <taxon>Eukaryota</taxon>
        <taxon>Fungi</taxon>
        <taxon>Dikarya</taxon>
        <taxon>Basidiomycota</taxon>
        <taxon>Agaricomycotina</taxon>
        <taxon>Agaricomycetes</taxon>
        <taxon>Cantharellales</taxon>
        <taxon>Ceratobasidiaceae</taxon>
        <taxon>Ceratobasidium</taxon>
    </lineage>
</organism>
<keyword evidence="2" id="KW-0507">mRNA processing</keyword>
<feature type="compositionally biased region" description="Basic and acidic residues" evidence="7">
    <location>
        <begin position="102"/>
        <end position="123"/>
    </location>
</feature>
<dbReference type="InterPro" id="IPR010491">
    <property type="entry name" value="PRP1_N"/>
</dbReference>
<evidence type="ECO:0000259" key="8">
    <source>
        <dbReference type="Pfam" id="PF06424"/>
    </source>
</evidence>
<proteinExistence type="predicted"/>
<dbReference type="SMART" id="SM01388">
    <property type="entry name" value="Mob1_phocein"/>
    <property type="match status" value="1"/>
</dbReference>
<dbReference type="EMBL" id="SSOP01000001">
    <property type="protein sequence ID" value="KAB5596535.1"/>
    <property type="molecule type" value="Genomic_DNA"/>
</dbReference>
<dbReference type="Proteomes" id="UP000383932">
    <property type="component" value="Unassembled WGS sequence"/>
</dbReference>
<dbReference type="Gene3D" id="1.20.140.30">
    <property type="entry name" value="MOB kinase activator"/>
    <property type="match status" value="1"/>
</dbReference>
<name>A0A5N5QXS7_9AGAM</name>
<feature type="binding site" evidence="6">
    <location>
        <position position="1101"/>
    </location>
    <ligand>
        <name>Zn(2+)</name>
        <dbReference type="ChEBI" id="CHEBI:29105"/>
    </ligand>
</feature>
<dbReference type="Pfam" id="PF14559">
    <property type="entry name" value="TPR_19"/>
    <property type="match status" value="1"/>
</dbReference>
<comment type="subcellular location">
    <subcellularLocation>
        <location evidence="1">Nucleus</location>
    </subcellularLocation>
</comment>
<evidence type="ECO:0000256" key="1">
    <source>
        <dbReference type="ARBA" id="ARBA00004123"/>
    </source>
</evidence>
<dbReference type="InterPro" id="IPR011990">
    <property type="entry name" value="TPR-like_helical_dom_sf"/>
</dbReference>
<evidence type="ECO:0000256" key="5">
    <source>
        <dbReference type="ARBA" id="ARBA00023242"/>
    </source>
</evidence>
<evidence type="ECO:0000313" key="10">
    <source>
        <dbReference type="Proteomes" id="UP000383932"/>
    </source>
</evidence>
<dbReference type="FunFam" id="1.25.40.10:FF:000256">
    <property type="entry name" value="Probable pre-mRNA splicing factor prp1"/>
    <property type="match status" value="1"/>
</dbReference>
<dbReference type="SUPFAM" id="SSF101152">
    <property type="entry name" value="Mob1/phocein"/>
    <property type="match status" value="1"/>
</dbReference>
<dbReference type="SMART" id="SM00028">
    <property type="entry name" value="TPR"/>
    <property type="match status" value="3"/>
</dbReference>
<dbReference type="Pfam" id="PF03637">
    <property type="entry name" value="Mob1_phocein"/>
    <property type="match status" value="1"/>
</dbReference>
<comment type="caution">
    <text evidence="9">The sequence shown here is derived from an EMBL/GenBank/DDBJ whole genome shotgun (WGS) entry which is preliminary data.</text>
</comment>
<dbReference type="Pfam" id="PF13432">
    <property type="entry name" value="TPR_16"/>
    <property type="match status" value="1"/>
</dbReference>
<feature type="region of interest" description="Disordered" evidence="7">
    <location>
        <begin position="102"/>
        <end position="125"/>
    </location>
</feature>
<protein>
    <submittedName>
        <fullName evidence="9">Pre-mRNA-splicing factor prp1</fullName>
    </submittedName>
</protein>
<dbReference type="PANTHER" id="PTHR11246:SF1">
    <property type="entry name" value="PRE-MRNA-PROCESSING FACTOR 6"/>
    <property type="match status" value="1"/>
</dbReference>